<protein>
    <submittedName>
        <fullName evidence="1">Uncharacterized protein</fullName>
    </submittedName>
</protein>
<proteinExistence type="predicted"/>
<sequence length="154" mass="16604">MNSRREKIFDEVGSDTLENLGEGEATTYHATLARTGKQWTATVRDLPGGRLVRVQGASWSEVKQNVVDCIFELLPTEPSVIALQALPADPEAAAALAAVSQARAGRVDAEQAEREAVRRAARLLIDKGWSTRDTGSALGLSHQRISQLVPRTTG</sequence>
<reference evidence="1 2" key="1">
    <citation type="submission" date="2020-08" db="EMBL/GenBank/DDBJ databases">
        <title>Sequencing the genomes of 1000 actinobacteria strains.</title>
        <authorList>
            <person name="Klenk H.-P."/>
        </authorList>
    </citation>
    <scope>NUCLEOTIDE SEQUENCE [LARGE SCALE GENOMIC DNA]</scope>
    <source>
        <strain evidence="1 2">DSM 45790</strain>
    </source>
</reference>
<comment type="caution">
    <text evidence="1">The sequence shown here is derived from an EMBL/GenBank/DDBJ whole genome shotgun (WGS) entry which is preliminary data.</text>
</comment>
<dbReference type="AlphaFoldDB" id="A0A7W8Z3L7"/>
<name>A0A7W8Z3L7_9ACTN</name>
<dbReference type="EMBL" id="JACHBR010000001">
    <property type="protein sequence ID" value="MBB5626821.1"/>
    <property type="molecule type" value="Genomic_DNA"/>
</dbReference>
<accession>A0A7W8Z3L7</accession>
<keyword evidence="2" id="KW-1185">Reference proteome</keyword>
<dbReference type="RefSeq" id="WP_184611030.1">
    <property type="nucleotide sequence ID" value="NZ_BOOS01000079.1"/>
</dbReference>
<gene>
    <name evidence="1" type="ORF">BJ981_002520</name>
</gene>
<dbReference type="Proteomes" id="UP000588112">
    <property type="component" value="Unassembled WGS sequence"/>
</dbReference>
<evidence type="ECO:0000313" key="2">
    <source>
        <dbReference type="Proteomes" id="UP000588112"/>
    </source>
</evidence>
<evidence type="ECO:0000313" key="1">
    <source>
        <dbReference type="EMBL" id="MBB5626821.1"/>
    </source>
</evidence>
<organism evidence="1 2">
    <name type="scientific">Sphaerisporangium krabiense</name>
    <dbReference type="NCBI Taxonomy" id="763782"/>
    <lineage>
        <taxon>Bacteria</taxon>
        <taxon>Bacillati</taxon>
        <taxon>Actinomycetota</taxon>
        <taxon>Actinomycetes</taxon>
        <taxon>Streptosporangiales</taxon>
        <taxon>Streptosporangiaceae</taxon>
        <taxon>Sphaerisporangium</taxon>
    </lineage>
</organism>